<organism evidence="4 5">
    <name type="scientific">Capsicum baccatum</name>
    <name type="common">Peruvian pepper</name>
    <dbReference type="NCBI Taxonomy" id="33114"/>
    <lineage>
        <taxon>Eukaryota</taxon>
        <taxon>Viridiplantae</taxon>
        <taxon>Streptophyta</taxon>
        <taxon>Embryophyta</taxon>
        <taxon>Tracheophyta</taxon>
        <taxon>Spermatophyta</taxon>
        <taxon>Magnoliopsida</taxon>
        <taxon>eudicotyledons</taxon>
        <taxon>Gunneridae</taxon>
        <taxon>Pentapetalae</taxon>
        <taxon>asterids</taxon>
        <taxon>lamiids</taxon>
        <taxon>Solanales</taxon>
        <taxon>Solanaceae</taxon>
        <taxon>Solanoideae</taxon>
        <taxon>Capsiceae</taxon>
        <taxon>Capsicum</taxon>
    </lineage>
</organism>
<name>A0A2G2WEE9_CAPBA</name>
<accession>A0A2G2WEE9</accession>
<dbReference type="EMBL" id="MLFT02000007">
    <property type="protein sequence ID" value="PHT43611.1"/>
    <property type="molecule type" value="Genomic_DNA"/>
</dbReference>
<keyword evidence="5" id="KW-1185">Reference proteome</keyword>
<dbReference type="STRING" id="33114.A0A2G2WEE9"/>
<reference evidence="4 5" key="1">
    <citation type="journal article" date="2017" name="Genome Biol.">
        <title>New reference genome sequences of hot pepper reveal the massive evolution of plant disease-resistance genes by retroduplication.</title>
        <authorList>
            <person name="Kim S."/>
            <person name="Park J."/>
            <person name="Yeom S.I."/>
            <person name="Kim Y.M."/>
            <person name="Seo E."/>
            <person name="Kim K.T."/>
            <person name="Kim M.S."/>
            <person name="Lee J.M."/>
            <person name="Cheong K."/>
            <person name="Shin H.S."/>
            <person name="Kim S.B."/>
            <person name="Han K."/>
            <person name="Lee J."/>
            <person name="Park M."/>
            <person name="Lee H.A."/>
            <person name="Lee H.Y."/>
            <person name="Lee Y."/>
            <person name="Oh S."/>
            <person name="Lee J.H."/>
            <person name="Choi E."/>
            <person name="Choi E."/>
            <person name="Lee S.E."/>
            <person name="Jeon J."/>
            <person name="Kim H."/>
            <person name="Choi G."/>
            <person name="Song H."/>
            <person name="Lee J."/>
            <person name="Lee S.C."/>
            <person name="Kwon J.K."/>
            <person name="Lee H.Y."/>
            <person name="Koo N."/>
            <person name="Hong Y."/>
            <person name="Kim R.W."/>
            <person name="Kang W.H."/>
            <person name="Huh J.H."/>
            <person name="Kang B.C."/>
            <person name="Yang T.J."/>
            <person name="Lee Y.H."/>
            <person name="Bennetzen J.L."/>
            <person name="Choi D."/>
        </authorList>
    </citation>
    <scope>NUCLEOTIDE SEQUENCE [LARGE SCALE GENOMIC DNA]</scope>
    <source>
        <strain evidence="5">cv. PBC81</strain>
    </source>
</reference>
<evidence type="ECO:0000256" key="2">
    <source>
        <dbReference type="SAM" id="Phobius"/>
    </source>
</evidence>
<evidence type="ECO:0000313" key="4">
    <source>
        <dbReference type="EMBL" id="PHT43611.1"/>
    </source>
</evidence>
<dbReference type="PROSITE" id="PS50948">
    <property type="entry name" value="PAN"/>
    <property type="match status" value="1"/>
</dbReference>
<keyword evidence="2" id="KW-0812">Transmembrane</keyword>
<keyword evidence="1" id="KW-0732">Signal</keyword>
<dbReference type="InterPro" id="IPR051343">
    <property type="entry name" value="G-type_lectin_kinases/EP1-like"/>
</dbReference>
<evidence type="ECO:0000313" key="5">
    <source>
        <dbReference type="Proteomes" id="UP000224567"/>
    </source>
</evidence>
<gene>
    <name evidence="4" type="ORF">CQW23_17636</name>
</gene>
<dbReference type="Pfam" id="PF08276">
    <property type="entry name" value="PAN_2"/>
    <property type="match status" value="1"/>
</dbReference>
<protein>
    <recommendedName>
        <fullName evidence="3">Apple domain-containing protein</fullName>
    </recommendedName>
</protein>
<proteinExistence type="predicted"/>
<keyword evidence="2" id="KW-0472">Membrane</keyword>
<dbReference type="InterPro" id="IPR003609">
    <property type="entry name" value="Pan_app"/>
</dbReference>
<dbReference type="Gene3D" id="3.30.200.20">
    <property type="entry name" value="Phosphorylase Kinase, domain 1"/>
    <property type="match status" value="1"/>
</dbReference>
<dbReference type="PANTHER" id="PTHR47976:SF53">
    <property type="entry name" value="RECEPTOR-LIKE SERINE_THREONINE-PROTEIN KINASE"/>
    <property type="match status" value="1"/>
</dbReference>
<dbReference type="OrthoDB" id="4062651at2759"/>
<evidence type="ECO:0000259" key="3">
    <source>
        <dbReference type="PROSITE" id="PS50948"/>
    </source>
</evidence>
<comment type="caution">
    <text evidence="4">The sequence shown here is derived from an EMBL/GenBank/DDBJ whole genome shotgun (WGS) entry which is preliminary data.</text>
</comment>
<keyword evidence="2" id="KW-1133">Transmembrane helix</keyword>
<dbReference type="Proteomes" id="UP000224567">
    <property type="component" value="Unassembled WGS sequence"/>
</dbReference>
<feature type="transmembrane region" description="Helical" evidence="2">
    <location>
        <begin position="237"/>
        <end position="259"/>
    </location>
</feature>
<sequence length="315" mass="35368">MGGNNGRAFLCGFYCYHNATFCLFSILLFQEGYFGIETEPYTSEIEFINLDRDGHLRVYQLDALVLKQLGGVLGPDFENCGYPVVCGRYRICINDGQCNCPLEGNFFSPIKRNPNLGCSQLTSISCNSSQYHNLIELKETTYFAFETNYKPNSSIWFEGTKMEDCKFACLSNCSCKAAVWSGTLRKNCLLLNEVFSLLDNWAGSDKTKVFLKVQNSVKAYYQSPNISQRKQSRSLKVIVASTIAALMGITLSISTWFLLFKKRTLSGNAGDFLDLAPILPGILTRFSYNEIKIITQDFSRKLGEGGFGSVYTKEH</sequence>
<dbReference type="PANTHER" id="PTHR47976">
    <property type="entry name" value="G-TYPE LECTIN S-RECEPTOR-LIKE SERINE/THREONINE-PROTEIN KINASE SD2-5"/>
    <property type="match status" value="1"/>
</dbReference>
<reference evidence="5" key="2">
    <citation type="journal article" date="2017" name="J. Anim. Genet.">
        <title>Multiple reference genome sequences of hot pepper reveal the massive evolution of plant disease resistance genes by retroduplication.</title>
        <authorList>
            <person name="Kim S."/>
            <person name="Park J."/>
            <person name="Yeom S.-I."/>
            <person name="Kim Y.-M."/>
            <person name="Seo E."/>
            <person name="Kim K.-T."/>
            <person name="Kim M.-S."/>
            <person name="Lee J.M."/>
            <person name="Cheong K."/>
            <person name="Shin H.-S."/>
            <person name="Kim S.-B."/>
            <person name="Han K."/>
            <person name="Lee J."/>
            <person name="Park M."/>
            <person name="Lee H.-A."/>
            <person name="Lee H.-Y."/>
            <person name="Lee Y."/>
            <person name="Oh S."/>
            <person name="Lee J.H."/>
            <person name="Choi E."/>
            <person name="Choi E."/>
            <person name="Lee S.E."/>
            <person name="Jeon J."/>
            <person name="Kim H."/>
            <person name="Choi G."/>
            <person name="Song H."/>
            <person name="Lee J."/>
            <person name="Lee S.-C."/>
            <person name="Kwon J.-K."/>
            <person name="Lee H.-Y."/>
            <person name="Koo N."/>
            <person name="Hong Y."/>
            <person name="Kim R.W."/>
            <person name="Kang W.-H."/>
            <person name="Huh J.H."/>
            <person name="Kang B.-C."/>
            <person name="Yang T.-J."/>
            <person name="Lee Y.-H."/>
            <person name="Bennetzen J.L."/>
            <person name="Choi D."/>
        </authorList>
    </citation>
    <scope>NUCLEOTIDE SEQUENCE [LARGE SCALE GENOMIC DNA]</scope>
    <source>
        <strain evidence="5">cv. PBC81</strain>
    </source>
</reference>
<dbReference type="AlphaFoldDB" id="A0A2G2WEE9"/>
<evidence type="ECO:0000256" key="1">
    <source>
        <dbReference type="ARBA" id="ARBA00022729"/>
    </source>
</evidence>
<feature type="domain" description="Apple" evidence="3">
    <location>
        <begin position="126"/>
        <end position="214"/>
    </location>
</feature>